<dbReference type="Pfam" id="PF24175">
    <property type="entry name" value="SU10_adaptor"/>
    <property type="match status" value="1"/>
</dbReference>
<protein>
    <submittedName>
        <fullName evidence="1">Uncharacterized protein</fullName>
    </submittedName>
</protein>
<proteinExistence type="predicted"/>
<dbReference type="EMBL" id="LR796566">
    <property type="protein sequence ID" value="CAB4151247.1"/>
    <property type="molecule type" value="Genomic_DNA"/>
</dbReference>
<organism evidence="1">
    <name type="scientific">uncultured Caudovirales phage</name>
    <dbReference type="NCBI Taxonomy" id="2100421"/>
    <lineage>
        <taxon>Viruses</taxon>
        <taxon>Duplodnaviria</taxon>
        <taxon>Heunggongvirae</taxon>
        <taxon>Uroviricota</taxon>
        <taxon>Caudoviricetes</taxon>
        <taxon>Peduoviridae</taxon>
        <taxon>Maltschvirus</taxon>
        <taxon>Maltschvirus maltsch</taxon>
    </lineage>
</organism>
<gene>
    <name evidence="1" type="ORF">UFOVP587_7</name>
</gene>
<evidence type="ECO:0000313" key="1">
    <source>
        <dbReference type="EMBL" id="CAB4151247.1"/>
    </source>
</evidence>
<name>A0A6J5MZ64_9CAUD</name>
<sequence>MAYKTMNADDIRSAVRSITDLDTADISDSLLDLYIRDGYYRILDTEKRWSFLEYSFTFNTQTGKRNYELSTLSDEPMGQISSIIDNRGTGYRLDMIGFDMAEATYIGSYDTNGDPLFYAHWNGEIHLYPKPNNVRTLICRGYREPLDWQTDGGDVDAIPSLHFPLVYYACSRIYQQLEDTTMAQIYKNSFDEGVSLAIKNATTADSHNMLRLNAAQTTHRPTYSGWLKSLGSNTGNWGP</sequence>
<dbReference type="InterPro" id="IPR056209">
    <property type="entry name" value="SU10_adaptor"/>
</dbReference>
<reference evidence="1" key="1">
    <citation type="submission" date="2020-04" db="EMBL/GenBank/DDBJ databases">
        <authorList>
            <person name="Chiriac C."/>
            <person name="Salcher M."/>
            <person name="Ghai R."/>
            <person name="Kavagutti S V."/>
        </authorList>
    </citation>
    <scope>NUCLEOTIDE SEQUENCE</scope>
</reference>
<accession>A0A6J5MZ64</accession>